<evidence type="ECO:0000256" key="7">
    <source>
        <dbReference type="SAM" id="MobiDB-lite"/>
    </source>
</evidence>
<organism evidence="9 10">
    <name type="scientific">Cadophora malorum</name>
    <dbReference type="NCBI Taxonomy" id="108018"/>
    <lineage>
        <taxon>Eukaryota</taxon>
        <taxon>Fungi</taxon>
        <taxon>Dikarya</taxon>
        <taxon>Ascomycota</taxon>
        <taxon>Pezizomycotina</taxon>
        <taxon>Leotiomycetes</taxon>
        <taxon>Helotiales</taxon>
        <taxon>Ploettnerulaceae</taxon>
        <taxon>Cadophora</taxon>
    </lineage>
</organism>
<keyword evidence="10" id="KW-1185">Reference proteome</keyword>
<keyword evidence="5" id="KW-0804">Transcription</keyword>
<feature type="compositionally biased region" description="Low complexity" evidence="7">
    <location>
        <begin position="71"/>
        <end position="84"/>
    </location>
</feature>
<feature type="compositionally biased region" description="Low complexity" evidence="7">
    <location>
        <begin position="111"/>
        <end position="134"/>
    </location>
</feature>
<feature type="region of interest" description="Disordered" evidence="7">
    <location>
        <begin position="378"/>
        <end position="400"/>
    </location>
</feature>
<evidence type="ECO:0000256" key="3">
    <source>
        <dbReference type="ARBA" id="ARBA00023015"/>
    </source>
</evidence>
<keyword evidence="1" id="KW-0479">Metal-binding</keyword>
<dbReference type="PANTHER" id="PTHR36206">
    <property type="entry name" value="ASPERCRYPTIN BIOSYNTHESIS CLUSTER-SPECIFIC TRANSCRIPTION REGULATOR ATNN-RELATED"/>
    <property type="match status" value="1"/>
</dbReference>
<feature type="region of interest" description="Disordered" evidence="7">
    <location>
        <begin position="71"/>
        <end position="141"/>
    </location>
</feature>
<evidence type="ECO:0000259" key="8">
    <source>
        <dbReference type="PROSITE" id="PS50048"/>
    </source>
</evidence>
<evidence type="ECO:0000313" key="10">
    <source>
        <dbReference type="Proteomes" id="UP000664132"/>
    </source>
</evidence>
<dbReference type="EMBL" id="JAFJYH010000096">
    <property type="protein sequence ID" value="KAG4419869.1"/>
    <property type="molecule type" value="Genomic_DNA"/>
</dbReference>
<dbReference type="InterPro" id="IPR001138">
    <property type="entry name" value="Zn2Cys6_DnaBD"/>
</dbReference>
<evidence type="ECO:0000256" key="2">
    <source>
        <dbReference type="ARBA" id="ARBA00022833"/>
    </source>
</evidence>
<dbReference type="GO" id="GO:0008270">
    <property type="term" value="F:zinc ion binding"/>
    <property type="evidence" value="ECO:0007669"/>
    <property type="project" value="InterPro"/>
</dbReference>
<dbReference type="OrthoDB" id="3598904at2759"/>
<dbReference type="CDD" id="cd00067">
    <property type="entry name" value="GAL4"/>
    <property type="match status" value="1"/>
</dbReference>
<evidence type="ECO:0000256" key="5">
    <source>
        <dbReference type="ARBA" id="ARBA00023163"/>
    </source>
</evidence>
<dbReference type="InterPro" id="IPR036864">
    <property type="entry name" value="Zn2-C6_fun-type_DNA-bd_sf"/>
</dbReference>
<proteinExistence type="predicted"/>
<feature type="region of interest" description="Disordered" evidence="7">
    <location>
        <begin position="1"/>
        <end position="36"/>
    </location>
</feature>
<dbReference type="Gene3D" id="4.10.240.10">
    <property type="entry name" value="Zn(2)-C6 fungal-type DNA-binding domain"/>
    <property type="match status" value="1"/>
</dbReference>
<evidence type="ECO:0000256" key="1">
    <source>
        <dbReference type="ARBA" id="ARBA00022723"/>
    </source>
</evidence>
<dbReference type="PROSITE" id="PS00463">
    <property type="entry name" value="ZN2_CY6_FUNGAL_1"/>
    <property type="match status" value="1"/>
</dbReference>
<dbReference type="Pfam" id="PF00172">
    <property type="entry name" value="Zn_clus"/>
    <property type="match status" value="1"/>
</dbReference>
<comment type="caution">
    <text evidence="9">The sequence shown here is derived from an EMBL/GenBank/DDBJ whole genome shotgun (WGS) entry which is preliminary data.</text>
</comment>
<keyword evidence="6" id="KW-0539">Nucleus</keyword>
<dbReference type="GO" id="GO:0000981">
    <property type="term" value="F:DNA-binding transcription factor activity, RNA polymerase II-specific"/>
    <property type="evidence" value="ECO:0007669"/>
    <property type="project" value="InterPro"/>
</dbReference>
<protein>
    <recommendedName>
        <fullName evidence="8">Zn(2)-C6 fungal-type domain-containing protein</fullName>
    </recommendedName>
</protein>
<evidence type="ECO:0000313" key="9">
    <source>
        <dbReference type="EMBL" id="KAG4419869.1"/>
    </source>
</evidence>
<feature type="compositionally biased region" description="Low complexity" evidence="7">
    <location>
        <begin position="379"/>
        <end position="390"/>
    </location>
</feature>
<dbReference type="Proteomes" id="UP000664132">
    <property type="component" value="Unassembled WGS sequence"/>
</dbReference>
<feature type="compositionally biased region" description="Basic residues" evidence="7">
    <location>
        <begin position="27"/>
        <end position="36"/>
    </location>
</feature>
<dbReference type="SMART" id="SM00066">
    <property type="entry name" value="GAL4"/>
    <property type="match status" value="1"/>
</dbReference>
<keyword evidence="2" id="KW-0862">Zinc</keyword>
<evidence type="ECO:0000256" key="4">
    <source>
        <dbReference type="ARBA" id="ARBA00023125"/>
    </source>
</evidence>
<evidence type="ECO:0000256" key="6">
    <source>
        <dbReference type="ARBA" id="ARBA00023242"/>
    </source>
</evidence>
<keyword evidence="3" id="KW-0805">Transcription regulation</keyword>
<dbReference type="SUPFAM" id="SSF57701">
    <property type="entry name" value="Zn2/Cys6 DNA-binding domain"/>
    <property type="match status" value="1"/>
</dbReference>
<feature type="domain" description="Zn(2)-C6 fungal-type" evidence="8">
    <location>
        <begin position="39"/>
        <end position="67"/>
    </location>
</feature>
<gene>
    <name evidence="9" type="ORF">IFR04_007001</name>
</gene>
<sequence>MSMSSSLMPEQIGDASSPDGAAEVKIKKTRASKPKVKTGCQTCKIRRVKCDETKPSCLRCVRFGHQCDGYSNKSPSKPASSKSSRTLVPKSPSQSPIAISRPGFPSDYFETSPTASSPLASSSLATSPLASSPTKIYPSPTRQLFQTPHEYQAFQTFCTRTSHELSSALSTDLWTRLMLQACETSPSIRHAVIAIGALNISSPSPWPENSVGTLRHQFAFREYSKALCLLRRDVAGGFCDLRTTLIACLLFYCFESYHGYHEMAINQVYGGLKLIREWASSFYRPDESGRLRTKIGSEDPHIVEDDILRAFGNLEIQVMTYADGRTREAHEHYRHCGQASIDEMPEIFTCLEEARTMLELVIRRSMHWLRSTMHLQNFSTRSSPSSSPTSDTEDTGPCSLFFDVDPTFEERLETLKEYERWDDAFRPLLNHSRKGSAPHEEFILASTLRLHWLAGYMSIASNNSHSSLVNNGRFTTELEELVDIARILLDNSKRGELETRNTVYVFDMQIIVPLMTVGWVYRHRALRHEAIQLLLRSPRKEGVWDGIVVGKIMAWLAEVEEEGLEARDRDDDYIPEYAAARRIKMDFDTVKREASVSCLQPVKGSLIGEERRREVFIPFV</sequence>
<reference evidence="9" key="1">
    <citation type="submission" date="2021-02" db="EMBL/GenBank/DDBJ databases">
        <title>Genome sequence Cadophora malorum strain M34.</title>
        <authorList>
            <person name="Stefanovic E."/>
            <person name="Vu D."/>
            <person name="Scully C."/>
            <person name="Dijksterhuis J."/>
            <person name="Roader J."/>
            <person name="Houbraken J."/>
        </authorList>
    </citation>
    <scope>NUCLEOTIDE SEQUENCE</scope>
    <source>
        <strain evidence="9">M34</strain>
    </source>
</reference>
<accession>A0A8H7TE25</accession>
<name>A0A8H7TE25_9HELO</name>
<keyword evidence="4" id="KW-0238">DNA-binding</keyword>
<dbReference type="PANTHER" id="PTHR36206:SF4">
    <property type="entry name" value="HYPOTHETICAL CONSERVED PROTEIN (EUROFUNG)-RELATED"/>
    <property type="match status" value="1"/>
</dbReference>
<dbReference type="GO" id="GO:0003677">
    <property type="term" value="F:DNA binding"/>
    <property type="evidence" value="ECO:0007669"/>
    <property type="project" value="UniProtKB-KW"/>
</dbReference>
<dbReference type="AlphaFoldDB" id="A0A8H7TE25"/>
<dbReference type="PROSITE" id="PS50048">
    <property type="entry name" value="ZN2_CY6_FUNGAL_2"/>
    <property type="match status" value="1"/>
</dbReference>
<dbReference type="InterPro" id="IPR052360">
    <property type="entry name" value="Transcr_Regulatory_Proteins"/>
</dbReference>